<evidence type="ECO:0000313" key="2">
    <source>
        <dbReference type="EMBL" id="KAF5462245.1"/>
    </source>
</evidence>
<comment type="caution">
    <text evidence="2">The sequence shown here is derived from an EMBL/GenBank/DDBJ whole genome shotgun (WGS) entry which is preliminary data.</text>
</comment>
<dbReference type="InterPro" id="IPR027417">
    <property type="entry name" value="P-loop_NTPase"/>
</dbReference>
<gene>
    <name evidence="2" type="ORF">F2P56_018268</name>
</gene>
<dbReference type="Proteomes" id="UP000619265">
    <property type="component" value="Unassembled WGS sequence"/>
</dbReference>
<reference evidence="2" key="1">
    <citation type="submission" date="2015-10" db="EMBL/GenBank/DDBJ databases">
        <authorList>
            <person name="Martinez-Garcia P.J."/>
            <person name="Crepeau M.W."/>
            <person name="Puiu D."/>
            <person name="Gonzalez-Ibeas D."/>
            <person name="Whalen J."/>
            <person name="Stevens K."/>
            <person name="Paul R."/>
            <person name="Butterfield T."/>
            <person name="Britton M."/>
            <person name="Reagan R."/>
            <person name="Chakraborty S."/>
            <person name="Walawage S.L."/>
            <person name="Vasquez-Gross H.A."/>
            <person name="Cardeno C."/>
            <person name="Famula R."/>
            <person name="Pratt K."/>
            <person name="Kuruganti S."/>
            <person name="Aradhya M.K."/>
            <person name="Leslie C.A."/>
            <person name="Dandekar A.M."/>
            <person name="Salzberg S.L."/>
            <person name="Wegrzyn J.L."/>
            <person name="Langley C.H."/>
            <person name="Neale D.B."/>
        </authorList>
    </citation>
    <scope>NUCLEOTIDE SEQUENCE</scope>
    <source>
        <tissue evidence="2">Leaves</tissue>
    </source>
</reference>
<dbReference type="GO" id="GO:0043531">
    <property type="term" value="F:ADP binding"/>
    <property type="evidence" value="ECO:0007669"/>
    <property type="project" value="InterPro"/>
</dbReference>
<dbReference type="PANTHER" id="PTHR19338">
    <property type="entry name" value="TRANSLOCASE OF INNER MITOCHONDRIAL MEMBRANE 13 HOMOLOG"/>
    <property type="match status" value="1"/>
</dbReference>
<accession>A0A833U583</accession>
<dbReference type="Gramene" id="Jr08_09790_p2">
    <property type="protein sequence ID" value="cds.Jr08_09790_p2"/>
    <property type="gene ID" value="Jr08_09790"/>
</dbReference>
<proteinExistence type="predicted"/>
<dbReference type="InterPro" id="IPR002182">
    <property type="entry name" value="NB-ARC"/>
</dbReference>
<dbReference type="Pfam" id="PF00931">
    <property type="entry name" value="NB-ARC"/>
    <property type="match status" value="1"/>
</dbReference>
<feature type="domain" description="NB-ARC" evidence="1">
    <location>
        <begin position="2"/>
        <end position="115"/>
    </location>
</feature>
<dbReference type="AlphaFoldDB" id="A0A833U583"/>
<protein>
    <recommendedName>
        <fullName evidence="1">NB-ARC domain-containing protein</fullName>
    </recommendedName>
</protein>
<sequence>MVQILLDELVKGSRQREFISIVGEAGVGKTALVRETYSDVSVQGQFKYRAWVHASRHCKARELLQEILEHFRPMSTGERQGMTEEHLQKKLSECLEKNQYLIVVDDLRKIERWDMGVGTSSFTVSSLQESVLQSWKHPENRWQKNVRGHHSPFHF</sequence>
<evidence type="ECO:0000313" key="3">
    <source>
        <dbReference type="Proteomes" id="UP000619265"/>
    </source>
</evidence>
<dbReference type="Gene3D" id="3.40.50.300">
    <property type="entry name" value="P-loop containing nucleotide triphosphate hydrolases"/>
    <property type="match status" value="1"/>
</dbReference>
<organism evidence="2 3">
    <name type="scientific">Juglans regia</name>
    <name type="common">English walnut</name>
    <dbReference type="NCBI Taxonomy" id="51240"/>
    <lineage>
        <taxon>Eukaryota</taxon>
        <taxon>Viridiplantae</taxon>
        <taxon>Streptophyta</taxon>
        <taxon>Embryophyta</taxon>
        <taxon>Tracheophyta</taxon>
        <taxon>Spermatophyta</taxon>
        <taxon>Magnoliopsida</taxon>
        <taxon>eudicotyledons</taxon>
        <taxon>Gunneridae</taxon>
        <taxon>Pentapetalae</taxon>
        <taxon>rosids</taxon>
        <taxon>fabids</taxon>
        <taxon>Fagales</taxon>
        <taxon>Juglandaceae</taxon>
        <taxon>Juglans</taxon>
    </lineage>
</organism>
<evidence type="ECO:0000259" key="1">
    <source>
        <dbReference type="Pfam" id="PF00931"/>
    </source>
</evidence>
<reference evidence="2" key="2">
    <citation type="submission" date="2020-03" db="EMBL/GenBank/DDBJ databases">
        <title>Walnut 2.0.</title>
        <authorList>
            <person name="Marrano A."/>
            <person name="Britton M."/>
            <person name="Zimin A.V."/>
            <person name="Zaini P.A."/>
            <person name="Workman R."/>
            <person name="Puiu D."/>
            <person name="Bianco L."/>
            <person name="Allen B.J."/>
            <person name="Troggio M."/>
            <person name="Leslie C.A."/>
            <person name="Timp W."/>
            <person name="Dendekar A."/>
            <person name="Salzberg S.L."/>
            <person name="Neale D.B."/>
        </authorList>
    </citation>
    <scope>NUCLEOTIDE SEQUENCE</scope>
    <source>
        <tissue evidence="2">Leaves</tissue>
    </source>
</reference>
<name>A0A833U583_JUGRE</name>
<dbReference type="PANTHER" id="PTHR19338:SF0">
    <property type="entry name" value="MITOCHONDRIAL IMPORT INNER MEMBRANE TRANSLOCASE SUBUNIT TIM13"/>
    <property type="match status" value="1"/>
</dbReference>
<dbReference type="EMBL" id="LIHL02000008">
    <property type="protein sequence ID" value="KAF5462245.1"/>
    <property type="molecule type" value="Genomic_DNA"/>
</dbReference>
<dbReference type="SUPFAM" id="SSF52540">
    <property type="entry name" value="P-loop containing nucleoside triphosphate hydrolases"/>
    <property type="match status" value="1"/>
</dbReference>